<accession>A0A0V1LFF1</accession>
<sequence length="66" mass="7670">MHQAYNAIETAGIRGSEANTAVYFPSWDQARNTMYYSRAQKYPRLLARRQDLRFWPSTGESLLGKQ</sequence>
<evidence type="ECO:0000313" key="2">
    <source>
        <dbReference type="Proteomes" id="UP000054721"/>
    </source>
</evidence>
<comment type="caution">
    <text evidence="1">The sequence shown here is derived from an EMBL/GenBank/DDBJ whole genome shotgun (WGS) entry which is preliminary data.</text>
</comment>
<keyword evidence="2" id="KW-1185">Reference proteome</keyword>
<proteinExistence type="predicted"/>
<name>A0A0V1LFF1_9BILA</name>
<reference evidence="1 2" key="1">
    <citation type="submission" date="2015-05" db="EMBL/GenBank/DDBJ databases">
        <title>Evolution of Trichinella species and genotypes.</title>
        <authorList>
            <person name="Korhonen P.K."/>
            <person name="Edoardo P."/>
            <person name="Giuseppe L.R."/>
            <person name="Gasser R.B."/>
        </authorList>
    </citation>
    <scope>NUCLEOTIDE SEQUENCE [LARGE SCALE GENOMIC DNA]</scope>
    <source>
        <strain evidence="1">ISS10</strain>
    </source>
</reference>
<protein>
    <submittedName>
        <fullName evidence="1">Uncharacterized protein</fullName>
    </submittedName>
</protein>
<dbReference type="AlphaFoldDB" id="A0A0V1LFF1"/>
<organism evidence="1 2">
    <name type="scientific">Trichinella nativa</name>
    <dbReference type="NCBI Taxonomy" id="6335"/>
    <lineage>
        <taxon>Eukaryota</taxon>
        <taxon>Metazoa</taxon>
        <taxon>Ecdysozoa</taxon>
        <taxon>Nematoda</taxon>
        <taxon>Enoplea</taxon>
        <taxon>Dorylaimia</taxon>
        <taxon>Trichinellida</taxon>
        <taxon>Trichinellidae</taxon>
        <taxon>Trichinella</taxon>
    </lineage>
</organism>
<gene>
    <name evidence="1" type="ORF">T02_14516</name>
</gene>
<evidence type="ECO:0000313" key="1">
    <source>
        <dbReference type="EMBL" id="KRZ58224.1"/>
    </source>
</evidence>
<dbReference type="EMBL" id="JYDW01000061">
    <property type="protein sequence ID" value="KRZ58224.1"/>
    <property type="molecule type" value="Genomic_DNA"/>
</dbReference>
<dbReference type="Proteomes" id="UP000054721">
    <property type="component" value="Unassembled WGS sequence"/>
</dbReference>